<dbReference type="InterPro" id="IPR004000">
    <property type="entry name" value="Actin"/>
</dbReference>
<dbReference type="GeneTree" id="ENSGT00940000166560"/>
<dbReference type="PRINTS" id="PR00190">
    <property type="entry name" value="ACTIN"/>
</dbReference>
<comment type="similarity">
    <text evidence="3">Belongs to the actin family.</text>
</comment>
<keyword evidence="1" id="KW-0558">Oxidation</keyword>
<reference evidence="4" key="2">
    <citation type="submission" date="2025-09" db="UniProtKB">
        <authorList>
            <consortium name="Ensembl"/>
        </authorList>
    </citation>
    <scope>IDENTIFICATION</scope>
</reference>
<name>A0A3B5MTF9_9TELE</name>
<dbReference type="PANTHER" id="PTHR11937">
    <property type="entry name" value="ACTIN"/>
    <property type="match status" value="1"/>
</dbReference>
<dbReference type="InterPro" id="IPR043129">
    <property type="entry name" value="ATPase_NBD"/>
</dbReference>
<dbReference type="Pfam" id="PF00022">
    <property type="entry name" value="Actin"/>
    <property type="match status" value="1"/>
</dbReference>
<evidence type="ECO:0000256" key="3">
    <source>
        <dbReference type="RuleBase" id="RU000487"/>
    </source>
</evidence>
<comment type="subunit">
    <text evidence="2">Polymerization of globular actin (G-actin) leads to a structural filament (F-actin) in the form of a two-stranded helix. Each actin can bind to 4 others.</text>
</comment>
<accession>A0A3B5MTF9</accession>
<dbReference type="PROSITE" id="PS01132">
    <property type="entry name" value="ACTINS_ACT_LIKE"/>
    <property type="match status" value="1"/>
</dbReference>
<dbReference type="InterPro" id="IPR020902">
    <property type="entry name" value="Actin/actin-like_CS"/>
</dbReference>
<sequence>MEKQVAPVVIDNGSGFTKAGFSGEDAPCAVFPSVVGRPTHQGVAVAGGQKDRFIGAEALSHRDLLTLKNPIERGVVVNWDDMEKIWHHTFYNELHVDPANHPVLLTEAPLNPKPNKEKTTQVMFEAFSCPAMYVAMQPVLSMYSSGRTTGTVMESGDGCSHCEVDVRKDLFSTILLSGGSTLFSGISDRMKKEISHLAPPTVKIQIFAPAERQFSVWNGGSVLASLSSFQQMWISKQEYEESGPGVVHRKCF</sequence>
<dbReference type="Ensembl" id="ENSXCOT00000024796.1">
    <property type="protein sequence ID" value="ENSXCOP00000024502.1"/>
    <property type="gene ID" value="ENSXCOG00000012559.1"/>
</dbReference>
<evidence type="ECO:0000256" key="2">
    <source>
        <dbReference type="ARBA" id="ARBA00038582"/>
    </source>
</evidence>
<reference evidence="4" key="1">
    <citation type="submission" date="2025-08" db="UniProtKB">
        <authorList>
            <consortium name="Ensembl"/>
        </authorList>
    </citation>
    <scope>IDENTIFICATION</scope>
</reference>
<dbReference type="FunFam" id="3.30.420.40:FF:000291">
    <property type="entry name" value="Actin, alpha skeletal muscle"/>
    <property type="match status" value="1"/>
</dbReference>
<protein>
    <submittedName>
        <fullName evidence="4">Uncharacterized protein</fullName>
    </submittedName>
</protein>
<dbReference type="FunFam" id="3.30.420.40:FF:000058">
    <property type="entry name" value="Putative actin-related protein 5"/>
    <property type="match status" value="1"/>
</dbReference>
<organism evidence="4 5">
    <name type="scientific">Xiphophorus couchianus</name>
    <name type="common">Monterrey platyfish</name>
    <dbReference type="NCBI Taxonomy" id="32473"/>
    <lineage>
        <taxon>Eukaryota</taxon>
        <taxon>Metazoa</taxon>
        <taxon>Chordata</taxon>
        <taxon>Craniata</taxon>
        <taxon>Vertebrata</taxon>
        <taxon>Euteleostomi</taxon>
        <taxon>Actinopterygii</taxon>
        <taxon>Neopterygii</taxon>
        <taxon>Teleostei</taxon>
        <taxon>Neoteleostei</taxon>
        <taxon>Acanthomorphata</taxon>
        <taxon>Ovalentaria</taxon>
        <taxon>Atherinomorphae</taxon>
        <taxon>Cyprinodontiformes</taxon>
        <taxon>Poeciliidae</taxon>
        <taxon>Poeciliinae</taxon>
        <taxon>Xiphophorus</taxon>
    </lineage>
</organism>
<dbReference type="Proteomes" id="UP000261380">
    <property type="component" value="Unplaced"/>
</dbReference>
<evidence type="ECO:0000256" key="1">
    <source>
        <dbReference type="ARBA" id="ARBA00023097"/>
    </source>
</evidence>
<dbReference type="Gene3D" id="3.30.420.40">
    <property type="match status" value="4"/>
</dbReference>
<evidence type="ECO:0000313" key="5">
    <source>
        <dbReference type="Proteomes" id="UP000261380"/>
    </source>
</evidence>
<proteinExistence type="inferred from homology"/>
<dbReference type="PROSITE" id="PS00432">
    <property type="entry name" value="ACTINS_2"/>
    <property type="match status" value="1"/>
</dbReference>
<evidence type="ECO:0000313" key="4">
    <source>
        <dbReference type="Ensembl" id="ENSXCOP00000024502.1"/>
    </source>
</evidence>
<dbReference type="AlphaFoldDB" id="A0A3B5MTF9"/>
<keyword evidence="5" id="KW-1185">Reference proteome</keyword>
<dbReference type="SUPFAM" id="SSF53067">
    <property type="entry name" value="Actin-like ATPase domain"/>
    <property type="match status" value="2"/>
</dbReference>
<dbReference type="SMART" id="SM00268">
    <property type="entry name" value="ACTIN"/>
    <property type="match status" value="1"/>
</dbReference>
<dbReference type="InterPro" id="IPR004001">
    <property type="entry name" value="Actin_CS"/>
</dbReference>